<gene>
    <name evidence="2" type="ORF">RUM43_013075</name>
</gene>
<accession>A0AAN8P1W9</accession>
<keyword evidence="1" id="KW-0472">Membrane</keyword>
<comment type="caution">
    <text evidence="2">The sequence shown here is derived from an EMBL/GenBank/DDBJ whole genome shotgun (WGS) entry which is preliminary data.</text>
</comment>
<reference evidence="2 3" key="1">
    <citation type="submission" date="2023-10" db="EMBL/GenBank/DDBJ databases">
        <title>Genomes of two closely related lineages of the louse Polyplax serrata with different host specificities.</title>
        <authorList>
            <person name="Martinu J."/>
            <person name="Tarabai H."/>
            <person name="Stefka J."/>
            <person name="Hypsa V."/>
        </authorList>
    </citation>
    <scope>NUCLEOTIDE SEQUENCE [LARGE SCALE GENOMIC DNA]</scope>
    <source>
        <strain evidence="2">HR10_N</strain>
    </source>
</reference>
<feature type="transmembrane region" description="Helical" evidence="1">
    <location>
        <begin position="117"/>
        <end position="136"/>
    </location>
</feature>
<proteinExistence type="predicted"/>
<organism evidence="2 3">
    <name type="scientific">Polyplax serrata</name>
    <name type="common">Common mouse louse</name>
    <dbReference type="NCBI Taxonomy" id="468196"/>
    <lineage>
        <taxon>Eukaryota</taxon>
        <taxon>Metazoa</taxon>
        <taxon>Ecdysozoa</taxon>
        <taxon>Arthropoda</taxon>
        <taxon>Hexapoda</taxon>
        <taxon>Insecta</taxon>
        <taxon>Pterygota</taxon>
        <taxon>Neoptera</taxon>
        <taxon>Paraneoptera</taxon>
        <taxon>Psocodea</taxon>
        <taxon>Troctomorpha</taxon>
        <taxon>Phthiraptera</taxon>
        <taxon>Anoplura</taxon>
        <taxon>Polyplacidae</taxon>
        <taxon>Polyplax</taxon>
    </lineage>
</organism>
<protein>
    <submittedName>
        <fullName evidence="2">Uncharacterized protein</fullName>
    </submittedName>
</protein>
<evidence type="ECO:0000256" key="1">
    <source>
        <dbReference type="SAM" id="Phobius"/>
    </source>
</evidence>
<sequence length="137" mass="14930">MSNVIDLISIVYRMMKYIVTVYLCATAVTFCLAAAIGEVPKECVMGSETYNETLCAETCKKEEYRGMAYCANFTTAAPTTAATAAETEKMVKTEVQATENATTTAPSSTTHHPSSGMYLKSSIVFTFLSCFFIYIVS</sequence>
<keyword evidence="1" id="KW-0812">Transmembrane</keyword>
<name>A0AAN8P1W9_POLSC</name>
<dbReference type="AlphaFoldDB" id="A0AAN8P1W9"/>
<dbReference type="EMBL" id="JAWJWE010000041">
    <property type="protein sequence ID" value="KAK6618684.1"/>
    <property type="molecule type" value="Genomic_DNA"/>
</dbReference>
<evidence type="ECO:0000313" key="2">
    <source>
        <dbReference type="EMBL" id="KAK6618684.1"/>
    </source>
</evidence>
<feature type="transmembrane region" description="Helical" evidence="1">
    <location>
        <begin position="17"/>
        <end position="37"/>
    </location>
</feature>
<keyword evidence="1" id="KW-1133">Transmembrane helix</keyword>
<dbReference type="Proteomes" id="UP001372834">
    <property type="component" value="Unassembled WGS sequence"/>
</dbReference>
<evidence type="ECO:0000313" key="3">
    <source>
        <dbReference type="Proteomes" id="UP001372834"/>
    </source>
</evidence>